<gene>
    <name evidence="1" type="ORF">ISP13_06925</name>
</gene>
<dbReference type="Gene3D" id="3.20.20.70">
    <property type="entry name" value="Aldolase class I"/>
    <property type="match status" value="1"/>
</dbReference>
<reference evidence="1 2" key="1">
    <citation type="submission" date="2020-10" db="EMBL/GenBank/DDBJ databases">
        <title>Phylogeny of dyella-like bacteria.</title>
        <authorList>
            <person name="Fu J."/>
        </authorList>
    </citation>
    <scope>NUCLEOTIDE SEQUENCE [LARGE SCALE GENOMIC DNA]</scope>
    <source>
        <strain evidence="1 2">DHOB07</strain>
    </source>
</reference>
<dbReference type="EMBL" id="JADIKG010000011">
    <property type="protein sequence ID" value="MFK2873264.1"/>
    <property type="molecule type" value="Genomic_DNA"/>
</dbReference>
<organism evidence="1 2">
    <name type="scientific">Dyella lipolytica</name>
    <dbReference type="NCBI Taxonomy" id="1867835"/>
    <lineage>
        <taxon>Bacteria</taxon>
        <taxon>Pseudomonadati</taxon>
        <taxon>Pseudomonadota</taxon>
        <taxon>Gammaproteobacteria</taxon>
        <taxon>Lysobacterales</taxon>
        <taxon>Rhodanobacteraceae</taxon>
        <taxon>Dyella</taxon>
    </lineage>
</organism>
<evidence type="ECO:0000313" key="2">
    <source>
        <dbReference type="Proteomes" id="UP001620405"/>
    </source>
</evidence>
<keyword evidence="2" id="KW-1185">Reference proteome</keyword>
<accession>A0ABW8ITH1</accession>
<comment type="caution">
    <text evidence="1">The sequence shown here is derived from an EMBL/GenBank/DDBJ whole genome shotgun (WGS) entry which is preliminary data.</text>
</comment>
<proteinExistence type="predicted"/>
<name>A0ABW8ITH1_9GAMM</name>
<evidence type="ECO:0000313" key="1">
    <source>
        <dbReference type="EMBL" id="MFK2873264.1"/>
    </source>
</evidence>
<sequence length="450" mass="49718">MSLTQALENAHAILAAADAKVEKLRNIEPYLIDLSLRENPVGSNIGQTLQDKLSILPKLREFGFKNISLGTLDYAMPDELEVDDDFMMHLRDHHVDMTGCFAFTALGIEAKDGTFTPDPSQLKLASYGVPNTVHEIYLSEIGMQGLYDLETLRRSLPASVRWLHEHMRGDNGAPPRILINIVDGCDAFSQNLEATCSILSLLAELPIEGITIEDDRGTYLPFQVGAYIAVIRQFLPPPFKVLVHIHAGAGFENASVIEALLNGADGIWAGLPKRAAIIGHASIGELIANLARVGNPHVQSYRLDQLLPLATGFQQLDDMGPVANDLPILGHNAYRLTLTSFRQLEDRFMDLVPETIGGKYSYRVCPVVSDLPVIAGRLAEITGKPAKHFHDDVTRQMVRLIRRDLRGGLRFDYDEPEQLLKLYERAKGFFPHPGSSASEAHLATQTQRSS</sequence>
<protein>
    <submittedName>
        <fullName evidence="1">Homocitrate synthase</fullName>
    </submittedName>
</protein>
<dbReference type="RefSeq" id="WP_284397833.1">
    <property type="nucleotide sequence ID" value="NZ_BSNQ01000003.1"/>
</dbReference>
<dbReference type="SUPFAM" id="SSF51569">
    <property type="entry name" value="Aldolase"/>
    <property type="match status" value="1"/>
</dbReference>
<dbReference type="InterPro" id="IPR013785">
    <property type="entry name" value="Aldolase_TIM"/>
</dbReference>
<dbReference type="Proteomes" id="UP001620405">
    <property type="component" value="Unassembled WGS sequence"/>
</dbReference>